<evidence type="ECO:0000256" key="5">
    <source>
        <dbReference type="SAM" id="SignalP"/>
    </source>
</evidence>
<dbReference type="EMBL" id="JQSG02000002">
    <property type="protein sequence ID" value="OBS09762.1"/>
    <property type="molecule type" value="Genomic_DNA"/>
</dbReference>
<comment type="caution">
    <text evidence="7">The sequence shown here is derived from an EMBL/GenBank/DDBJ whole genome shotgun (WGS) entry which is preliminary data.</text>
</comment>
<dbReference type="PROSITE" id="PS51007">
    <property type="entry name" value="CYTC"/>
    <property type="match status" value="1"/>
</dbReference>
<dbReference type="GO" id="GO:0009055">
    <property type="term" value="F:electron transfer activity"/>
    <property type="evidence" value="ECO:0007669"/>
    <property type="project" value="InterPro"/>
</dbReference>
<reference evidence="7 8" key="1">
    <citation type="journal article" date="2014" name="Genome Announc.">
        <title>Draft Genome Sequence of the Iron-Oxidizing, Acidophilic, and Halotolerant 'Thiobacillus prosperus' Type Strain DSM 5130.</title>
        <authorList>
            <person name="Ossandon F.J."/>
            <person name="Cardenas J.P."/>
            <person name="Corbett M."/>
            <person name="Quatrini R."/>
            <person name="Holmes D.S."/>
            <person name="Watkin E."/>
        </authorList>
    </citation>
    <scope>NUCLEOTIDE SEQUENCE [LARGE SCALE GENOMIC DNA]</scope>
    <source>
        <strain evidence="7 8">DSM 5130</strain>
    </source>
</reference>
<evidence type="ECO:0000313" key="7">
    <source>
        <dbReference type="EMBL" id="OBS09762.1"/>
    </source>
</evidence>
<dbReference type="Proteomes" id="UP000029273">
    <property type="component" value="Unassembled WGS sequence"/>
</dbReference>
<protein>
    <recommendedName>
        <fullName evidence="6">Cytochrome c domain-containing protein</fullName>
    </recommendedName>
</protein>
<evidence type="ECO:0000256" key="2">
    <source>
        <dbReference type="ARBA" id="ARBA00022723"/>
    </source>
</evidence>
<dbReference type="InterPro" id="IPR030999">
    <property type="entry name" value="Thiosulf_SoxX"/>
</dbReference>
<sequence>MNPCRGFPTLCAGLSVAALLGVIALAARQPAAQPAPASAADIAAGRQLAFSRKGGNCIACHQIKGAVMAGDIAQPLQPPFPDRQRLFAQIWDARQNYGSNTIMPPYGANQLLTRRQIHQIMDFLYSLK</sequence>
<dbReference type="STRING" id="160660.BJI67_06050"/>
<dbReference type="GO" id="GO:0046872">
    <property type="term" value="F:metal ion binding"/>
    <property type="evidence" value="ECO:0007669"/>
    <property type="project" value="UniProtKB-KW"/>
</dbReference>
<dbReference type="GO" id="GO:0020037">
    <property type="term" value="F:heme binding"/>
    <property type="evidence" value="ECO:0007669"/>
    <property type="project" value="InterPro"/>
</dbReference>
<dbReference type="InterPro" id="IPR009056">
    <property type="entry name" value="Cyt_c-like_dom"/>
</dbReference>
<evidence type="ECO:0000259" key="6">
    <source>
        <dbReference type="PROSITE" id="PS51007"/>
    </source>
</evidence>
<evidence type="ECO:0000256" key="3">
    <source>
        <dbReference type="ARBA" id="ARBA00023004"/>
    </source>
</evidence>
<dbReference type="NCBIfam" id="TIGR04485">
    <property type="entry name" value="thiosulf_SoxX"/>
    <property type="match status" value="1"/>
</dbReference>
<keyword evidence="5" id="KW-0732">Signal</keyword>
<organism evidence="7 8">
    <name type="scientific">Acidihalobacter prosperus</name>
    <dbReference type="NCBI Taxonomy" id="160660"/>
    <lineage>
        <taxon>Bacteria</taxon>
        <taxon>Pseudomonadati</taxon>
        <taxon>Pseudomonadota</taxon>
        <taxon>Gammaproteobacteria</taxon>
        <taxon>Chromatiales</taxon>
        <taxon>Ectothiorhodospiraceae</taxon>
        <taxon>Acidihalobacter</taxon>
    </lineage>
</organism>
<feature type="domain" description="Cytochrome c" evidence="6">
    <location>
        <begin position="40"/>
        <end position="128"/>
    </location>
</feature>
<dbReference type="InterPro" id="IPR036909">
    <property type="entry name" value="Cyt_c-like_dom_sf"/>
</dbReference>
<dbReference type="Gene3D" id="1.10.760.10">
    <property type="entry name" value="Cytochrome c-like domain"/>
    <property type="match status" value="1"/>
</dbReference>
<keyword evidence="1 4" id="KW-0349">Heme</keyword>
<keyword evidence="8" id="KW-1185">Reference proteome</keyword>
<accession>A0A1A6C5C5</accession>
<evidence type="ECO:0000256" key="1">
    <source>
        <dbReference type="ARBA" id="ARBA00022617"/>
    </source>
</evidence>
<feature type="signal peptide" evidence="5">
    <location>
        <begin position="1"/>
        <end position="26"/>
    </location>
</feature>
<dbReference type="Pfam" id="PF00034">
    <property type="entry name" value="Cytochrom_C"/>
    <property type="match status" value="1"/>
</dbReference>
<dbReference type="SUPFAM" id="SSF46626">
    <property type="entry name" value="Cytochrome c"/>
    <property type="match status" value="1"/>
</dbReference>
<proteinExistence type="predicted"/>
<name>A0A1A6C5C5_9GAMM</name>
<evidence type="ECO:0000256" key="4">
    <source>
        <dbReference type="PROSITE-ProRule" id="PRU00433"/>
    </source>
</evidence>
<evidence type="ECO:0000313" key="8">
    <source>
        <dbReference type="Proteomes" id="UP000029273"/>
    </source>
</evidence>
<dbReference type="AlphaFoldDB" id="A0A1A6C5C5"/>
<gene>
    <name evidence="7" type="ORF">Thpro_020812</name>
</gene>
<keyword evidence="3 4" id="KW-0408">Iron</keyword>
<keyword evidence="2 4" id="KW-0479">Metal-binding</keyword>
<feature type="chain" id="PRO_5008509313" description="Cytochrome c domain-containing protein" evidence="5">
    <location>
        <begin position="27"/>
        <end position="128"/>
    </location>
</feature>